<feature type="transmembrane region" description="Helical" evidence="1">
    <location>
        <begin position="35"/>
        <end position="56"/>
    </location>
</feature>
<organism evidence="2 3">
    <name type="scientific">Microbacterium imperiale</name>
    <dbReference type="NCBI Taxonomy" id="33884"/>
    <lineage>
        <taxon>Bacteria</taxon>
        <taxon>Bacillati</taxon>
        <taxon>Actinomycetota</taxon>
        <taxon>Actinomycetes</taxon>
        <taxon>Micrococcales</taxon>
        <taxon>Microbacteriaceae</taxon>
        <taxon>Microbacterium</taxon>
    </lineage>
</organism>
<proteinExistence type="predicted"/>
<evidence type="ECO:0000256" key="1">
    <source>
        <dbReference type="SAM" id="Phobius"/>
    </source>
</evidence>
<evidence type="ECO:0000313" key="2">
    <source>
        <dbReference type="EMBL" id="GLJ80835.1"/>
    </source>
</evidence>
<feature type="transmembrane region" description="Helical" evidence="1">
    <location>
        <begin position="68"/>
        <end position="93"/>
    </location>
</feature>
<name>A0A9W6M462_9MICO</name>
<evidence type="ECO:0000313" key="3">
    <source>
        <dbReference type="Proteomes" id="UP001142317"/>
    </source>
</evidence>
<keyword evidence="3" id="KW-1185">Reference proteome</keyword>
<gene>
    <name evidence="2" type="ORF">GCM10017586_25180</name>
</gene>
<reference evidence="2" key="2">
    <citation type="submission" date="2023-01" db="EMBL/GenBank/DDBJ databases">
        <authorList>
            <person name="Sun Q."/>
            <person name="Evtushenko L."/>
        </authorList>
    </citation>
    <scope>NUCLEOTIDE SEQUENCE</scope>
    <source>
        <strain evidence="2">VKM Ac-1447</strain>
    </source>
</reference>
<keyword evidence="1" id="KW-1133">Transmembrane helix</keyword>
<dbReference type="RefSeq" id="WP_210007021.1">
    <property type="nucleotide sequence ID" value="NZ_BSEO01000014.1"/>
</dbReference>
<dbReference type="Proteomes" id="UP001142317">
    <property type="component" value="Unassembled WGS sequence"/>
</dbReference>
<accession>A0A9W6M462</accession>
<keyword evidence="1" id="KW-0472">Membrane</keyword>
<keyword evidence="1" id="KW-0812">Transmembrane</keyword>
<comment type="caution">
    <text evidence="2">The sequence shown here is derived from an EMBL/GenBank/DDBJ whole genome shotgun (WGS) entry which is preliminary data.</text>
</comment>
<protein>
    <submittedName>
        <fullName evidence="2">Uncharacterized protein</fullName>
    </submittedName>
</protein>
<dbReference type="EMBL" id="BSEO01000014">
    <property type="protein sequence ID" value="GLJ80835.1"/>
    <property type="molecule type" value="Genomic_DNA"/>
</dbReference>
<sequence length="314" mass="34942">MKLKKLNRSLAKALVRDESDYSIAKMVEPLISNKALLAFFVPVALITVLQILQPFLVDESAREIGFAIIGWAFALWYVLAFLVVTGLVARWFFLHRAAAKEIVVLAEVSRRLGSALVRSHRSDPSYFEIVSWDENIKVDKRGNAVIDRIVCVKAGARPVSILWSACISFGPQVLPEQVGIQAFRKTSRGESPLSFDPTWDDTGGKLRSDIHIYPTDDLQSGEELTIRLQWKWPLYASQTLAKGELEPFRYDFNRPCHAFRVRVAVPSARRLEAIFKEGGGQSVDVTYGKSTVEISVSGSGPIKSLSGHVAPVKK</sequence>
<dbReference type="AlphaFoldDB" id="A0A9W6M462"/>
<reference evidence="2" key="1">
    <citation type="journal article" date="2014" name="Int. J. Syst. Evol. Microbiol.">
        <title>Complete genome sequence of Corynebacterium casei LMG S-19264T (=DSM 44701T), isolated from a smear-ripened cheese.</title>
        <authorList>
            <consortium name="US DOE Joint Genome Institute (JGI-PGF)"/>
            <person name="Walter F."/>
            <person name="Albersmeier A."/>
            <person name="Kalinowski J."/>
            <person name="Ruckert C."/>
        </authorList>
    </citation>
    <scope>NUCLEOTIDE SEQUENCE</scope>
    <source>
        <strain evidence="2">VKM Ac-1447</strain>
    </source>
</reference>